<dbReference type="GO" id="GO:0004557">
    <property type="term" value="F:alpha-galactosidase activity"/>
    <property type="evidence" value="ECO:0007669"/>
    <property type="project" value="TreeGrafter"/>
</dbReference>
<dbReference type="PANTHER" id="PTHR11452:SF83">
    <property type="entry name" value="ALPHA-GALACTOSIDASE"/>
    <property type="match status" value="1"/>
</dbReference>
<evidence type="ECO:0000256" key="1">
    <source>
        <dbReference type="ARBA" id="ARBA00009743"/>
    </source>
</evidence>
<dbReference type="AlphaFoldDB" id="A0A7R9KKM9"/>
<dbReference type="GO" id="GO:0016139">
    <property type="term" value="P:glycoside catabolic process"/>
    <property type="evidence" value="ECO:0007669"/>
    <property type="project" value="TreeGrafter"/>
</dbReference>
<evidence type="ECO:0000256" key="3">
    <source>
        <dbReference type="ARBA" id="ARBA00023295"/>
    </source>
</evidence>
<dbReference type="EMBL" id="CAJPIZ010002666">
    <property type="protein sequence ID" value="CAG2105341.1"/>
    <property type="molecule type" value="Genomic_DNA"/>
</dbReference>
<comment type="similarity">
    <text evidence="1 4">Belongs to the glycosyl hydrolase 27 family.</text>
</comment>
<dbReference type="EC" id="3.2.1.-" evidence="4"/>
<dbReference type="OrthoDB" id="5795902at2759"/>
<keyword evidence="2 4" id="KW-0378">Hydrolase</keyword>
<gene>
    <name evidence="5" type="ORF">OSB1V03_LOCUS5349</name>
</gene>
<organism evidence="5">
    <name type="scientific">Medioppia subpectinata</name>
    <dbReference type="NCBI Taxonomy" id="1979941"/>
    <lineage>
        <taxon>Eukaryota</taxon>
        <taxon>Metazoa</taxon>
        <taxon>Ecdysozoa</taxon>
        <taxon>Arthropoda</taxon>
        <taxon>Chelicerata</taxon>
        <taxon>Arachnida</taxon>
        <taxon>Acari</taxon>
        <taxon>Acariformes</taxon>
        <taxon>Sarcoptiformes</taxon>
        <taxon>Oribatida</taxon>
        <taxon>Brachypylina</taxon>
        <taxon>Oppioidea</taxon>
        <taxon>Oppiidae</taxon>
        <taxon>Medioppia</taxon>
    </lineage>
</organism>
<dbReference type="SUPFAM" id="SSF51445">
    <property type="entry name" value="(Trans)glycosidases"/>
    <property type="match status" value="2"/>
</dbReference>
<protein>
    <recommendedName>
        <fullName evidence="4">Alpha-galactosidase</fullName>
        <ecNumber evidence="4">3.2.1.-</ecNumber>
    </recommendedName>
</protein>
<comment type="subunit">
    <text evidence="4">Homodimer.</text>
</comment>
<dbReference type="EMBL" id="OC857241">
    <property type="protein sequence ID" value="CAD7624911.1"/>
    <property type="molecule type" value="Genomic_DNA"/>
</dbReference>
<keyword evidence="4" id="KW-1015">Disulfide bond</keyword>
<dbReference type="GO" id="GO:0005737">
    <property type="term" value="C:cytoplasm"/>
    <property type="evidence" value="ECO:0007669"/>
    <property type="project" value="TreeGrafter"/>
</dbReference>
<accession>A0A7R9KKM9</accession>
<dbReference type="InterPro" id="IPR017853">
    <property type="entry name" value="GH"/>
</dbReference>
<keyword evidence="6" id="KW-1185">Reference proteome</keyword>
<dbReference type="PANTHER" id="PTHR11452">
    <property type="entry name" value="ALPHA-GALACTOSIDASE/ALPHA-N-ACETYLGALACTOSAMINIDASE"/>
    <property type="match status" value="1"/>
</dbReference>
<evidence type="ECO:0000313" key="6">
    <source>
        <dbReference type="Proteomes" id="UP000759131"/>
    </source>
</evidence>
<keyword evidence="3 4" id="KW-0326">Glycosidase</keyword>
<sequence>MINYKNNKHFTQNNIHKLINSSKTMSKAIICLAFIAVAIAGVLARDDGLVRTPPMGWLSWARYKCETDCKKYPKACINENLYKEQADRMVSDGYKELGYNYVNIDDCWSEMERDAQQRLVPHKQRFPNGIKALADYMHSKGLKLGIYGDVGPKTCAGYPSQNGVNGSNYFSIDAKTFAEWGIDSFKFDGCNEDPHHFDDLYPKMGKALNESGRPIVYICEWPLYQLHKGIKPNYTSIANTCHVYRNHGDIGDSWASISSIIKFYGENNAEFIAHNGPGHFNDPDMLMVGDFGLSHEQSRTHMAMWAMFSAPLYMSNDLRSISADDKKIVQNKAIIAVNQDKHAIMAKRVFVDKHRQAWVKQVEPKVKDQWSHVVVYIDESGIGDRYYMSQKLSTLIPEAKDLSDYKVEDLFGDEKIGELKGSNLELLLATGGGCRMYIKIQYIDTINILEKQSLPLLVCFALLAIECGLAREDGLVRTPPMGWLSWTRYGCETDCKRYPKGCINEDLYKAQADAMAAGGYKELGYNYVNIDDCWSEMERDAQHRLVPHKQRFPNGMKALADYVHSKGLKLGIYGDVGPKTCAGYPSQNGVNGSNYFSIDAKTFAEWGIDSFKFDGCNEDPHHFDDLYPKMGKALNESGRPMVFICEWPLYQGGHPDIKINYQAIADTCHVFRNYGDVAQNWGSIESIINYYGDNNDLFTKYNGPGHFFDPDMVVVGDYGMSHEQSRTHMAMWAMFSAPLYMSNDLRDISPEDKKVLQNKAIIAVNQDKNGFMARRLQRKDSEQVWTKRVEPQVNGQWSYAVVYFDTNGIGEKHYMSQKIKTLIPEAKPDTEYVVHDLYLDEGKEILSTLKAADNLELLVKTGGSCRMVKLVPK</sequence>
<dbReference type="InterPro" id="IPR013785">
    <property type="entry name" value="Aldolase_TIM"/>
</dbReference>
<reference evidence="5" key="1">
    <citation type="submission" date="2020-11" db="EMBL/GenBank/DDBJ databases">
        <authorList>
            <person name="Tran Van P."/>
        </authorList>
    </citation>
    <scope>NUCLEOTIDE SEQUENCE</scope>
</reference>
<dbReference type="InterPro" id="IPR002241">
    <property type="entry name" value="Glyco_hydro_27"/>
</dbReference>
<dbReference type="Pfam" id="PF16499">
    <property type="entry name" value="Melibiase_2"/>
    <property type="match status" value="2"/>
</dbReference>
<dbReference type="Gene3D" id="3.20.20.70">
    <property type="entry name" value="Aldolase class I"/>
    <property type="match status" value="2"/>
</dbReference>
<dbReference type="FunFam" id="3.20.20.70:FF:000197">
    <property type="entry name" value="Alpha-galactosidase"/>
    <property type="match status" value="2"/>
</dbReference>
<dbReference type="PROSITE" id="PS00512">
    <property type="entry name" value="ALPHA_GALACTOSIDASE"/>
    <property type="match status" value="2"/>
</dbReference>
<dbReference type="InterPro" id="IPR000111">
    <property type="entry name" value="Glyco_hydro_27/36_CS"/>
</dbReference>
<dbReference type="PRINTS" id="PR00740">
    <property type="entry name" value="GLHYDRLASE27"/>
</dbReference>
<dbReference type="Proteomes" id="UP000759131">
    <property type="component" value="Unassembled WGS sequence"/>
</dbReference>
<proteinExistence type="inferred from homology"/>
<dbReference type="GO" id="GO:0009311">
    <property type="term" value="P:oligosaccharide metabolic process"/>
    <property type="evidence" value="ECO:0007669"/>
    <property type="project" value="TreeGrafter"/>
</dbReference>
<evidence type="ECO:0000256" key="4">
    <source>
        <dbReference type="RuleBase" id="RU361168"/>
    </source>
</evidence>
<dbReference type="CDD" id="cd14792">
    <property type="entry name" value="GH27"/>
    <property type="match status" value="2"/>
</dbReference>
<name>A0A7R9KKM9_9ACAR</name>
<evidence type="ECO:0000256" key="2">
    <source>
        <dbReference type="ARBA" id="ARBA00022801"/>
    </source>
</evidence>
<evidence type="ECO:0000313" key="5">
    <source>
        <dbReference type="EMBL" id="CAD7624911.1"/>
    </source>
</evidence>